<evidence type="ECO:0000256" key="1">
    <source>
        <dbReference type="ARBA" id="ARBA00004251"/>
    </source>
</evidence>
<evidence type="ECO:0000259" key="14">
    <source>
        <dbReference type="Pfam" id="PF08263"/>
    </source>
</evidence>
<keyword evidence="9 12" id="KW-0472">Membrane</keyword>
<evidence type="ECO:0000256" key="8">
    <source>
        <dbReference type="ARBA" id="ARBA00022989"/>
    </source>
</evidence>
<evidence type="ECO:0000256" key="7">
    <source>
        <dbReference type="ARBA" id="ARBA00022737"/>
    </source>
</evidence>
<dbReference type="PANTHER" id="PTHR48061">
    <property type="entry name" value="LEUCINE-RICH REPEAT RECEPTOR PROTEIN KINASE EMS1-LIKE-RELATED"/>
    <property type="match status" value="1"/>
</dbReference>
<evidence type="ECO:0000313" key="15">
    <source>
        <dbReference type="EMBL" id="KAF7847330.1"/>
    </source>
</evidence>
<evidence type="ECO:0000256" key="4">
    <source>
        <dbReference type="ARBA" id="ARBA00022614"/>
    </source>
</evidence>
<evidence type="ECO:0000256" key="12">
    <source>
        <dbReference type="SAM" id="Phobius"/>
    </source>
</evidence>
<dbReference type="OrthoDB" id="997635at2759"/>
<evidence type="ECO:0000256" key="6">
    <source>
        <dbReference type="ARBA" id="ARBA00022729"/>
    </source>
</evidence>
<dbReference type="PRINTS" id="PR00019">
    <property type="entry name" value="LEURICHRPT"/>
</dbReference>
<proteinExistence type="inferred from homology"/>
<gene>
    <name evidence="15" type="ORF">BT93_L3080</name>
</gene>
<evidence type="ECO:0000256" key="11">
    <source>
        <dbReference type="ARBA" id="ARBA00023180"/>
    </source>
</evidence>
<dbReference type="SUPFAM" id="SSF52058">
    <property type="entry name" value="L domain-like"/>
    <property type="match status" value="2"/>
</dbReference>
<keyword evidence="11" id="KW-0325">Glycoprotein</keyword>
<protein>
    <recommendedName>
        <fullName evidence="14">Leucine-rich repeat-containing N-terminal plant-type domain-containing protein</fullName>
    </recommendedName>
</protein>
<keyword evidence="7" id="KW-0677">Repeat</keyword>
<dbReference type="Pfam" id="PF00560">
    <property type="entry name" value="LRR_1"/>
    <property type="match status" value="3"/>
</dbReference>
<evidence type="ECO:0000256" key="2">
    <source>
        <dbReference type="ARBA" id="ARBA00009592"/>
    </source>
</evidence>
<sequence length="774" mass="86405">MGWHQILSLLCCLFFLHSPLSCASTPCPVDQRDALLHFKNSFLPDCAALDSVCEYDGIPSYPKANSWNKGRDCCSWDGVMCDNVTGNVISLDLRCNCIHGALDADSSLFLPLLEVLRLSSCNLTKIPYFLNSLKRLTHLDLSYCKRHVTPFAHIRGPRRGRGRSAIPPPRAPSLGLLHSPPLRAQRPRCGPTRGQESALIPIVRTLIGGEIPSWFWRISHDTLETLDLSHNLLEGGIQQFHWKRLSYICLQNNSFQGPLPIPPPSTSYFDASNNAFTDLSNNNLFGNMPSCFGNITILTHLNLSSNKLQGSIPRSLVKCVHLLLLDLGHNEFSDIFPHWLEAPHLVHLHLRSNKFHEFFLNTSLGAIDLSNNNFEGPIPLPSPVTNYYSIASNNIIGKIPSLICNATRLEIIDLSNNGISGSLPWCLVNFSTVLSILNLRINLLEGTIPQSFSSRNRLMTLDLSRNQFEGTLPRSLVQCKHLEVLNLGENQIEDTFLRWLGTLPKLKLRILDLSNNNFSGPLPANLIMNLKGMMNGENEQDKSLYMTQFFRMSSYENSVTVTMKGLEIELVKILTIFTTIDLSHNSFQGDIPRVIGHLHSLKGLNLAHNRLTGSIPLTLGNLTNLEWLDLSSNKLIGGIPRKLRDLTFLAYLNLSKNQLIGRIPQDKQLGTFSSDSFSKNPGLCGAPLPKACLEDVQAPPPSSSSTFDGEAHESWFNQKVVWIGYASGTIIGISIAYIVFEMGRPKWLARDHFEMSFCLMSSHFFLGTIVYQLN</sequence>
<name>A0A8T0CHW9_CORYI</name>
<dbReference type="GO" id="GO:0005886">
    <property type="term" value="C:plasma membrane"/>
    <property type="evidence" value="ECO:0007669"/>
    <property type="project" value="UniProtKB-SubCell"/>
</dbReference>
<dbReference type="PANTHER" id="PTHR48061:SF46">
    <property type="entry name" value="LEUCINE-RICH REPEAT-CONTAINING N-TERMINAL PLANT-TYPE DOMAIN-CONTAINING PROTEIN"/>
    <property type="match status" value="1"/>
</dbReference>
<dbReference type="AlphaFoldDB" id="A0A8T0CHW9"/>
<dbReference type="SMART" id="SM00369">
    <property type="entry name" value="LRR_TYP"/>
    <property type="match status" value="4"/>
</dbReference>
<evidence type="ECO:0000256" key="9">
    <source>
        <dbReference type="ARBA" id="ARBA00023136"/>
    </source>
</evidence>
<dbReference type="InterPro" id="IPR013210">
    <property type="entry name" value="LRR_N_plant-typ"/>
</dbReference>
<comment type="similarity">
    <text evidence="2">Belongs to the RLP family.</text>
</comment>
<keyword evidence="5 12" id="KW-0812">Transmembrane</keyword>
<feature type="signal peptide" evidence="13">
    <location>
        <begin position="1"/>
        <end position="23"/>
    </location>
</feature>
<keyword evidence="6 13" id="KW-0732">Signal</keyword>
<keyword evidence="3" id="KW-1003">Cell membrane</keyword>
<feature type="transmembrane region" description="Helical" evidence="12">
    <location>
        <begin position="720"/>
        <end position="740"/>
    </location>
</feature>
<feature type="chain" id="PRO_5035718879" description="Leucine-rich repeat-containing N-terminal plant-type domain-containing protein" evidence="13">
    <location>
        <begin position="24"/>
        <end position="774"/>
    </location>
</feature>
<keyword evidence="8 12" id="KW-1133">Transmembrane helix</keyword>
<dbReference type="InterPro" id="IPR046956">
    <property type="entry name" value="RLP23-like"/>
</dbReference>
<evidence type="ECO:0000256" key="10">
    <source>
        <dbReference type="ARBA" id="ARBA00023170"/>
    </source>
</evidence>
<dbReference type="Gramene" id="rna-gnl|WGS:JABURB|Cocit.L3080.1">
    <property type="protein sequence ID" value="cds-KAF7847330.1"/>
    <property type="gene ID" value="gene-BT93_L3080"/>
</dbReference>
<evidence type="ECO:0000256" key="5">
    <source>
        <dbReference type="ARBA" id="ARBA00022692"/>
    </source>
</evidence>
<reference evidence="15" key="1">
    <citation type="submission" date="2020-05" db="EMBL/GenBank/DDBJ databases">
        <title>WGS assembly of Corymbia citriodora subspecies variegata.</title>
        <authorList>
            <person name="Barry K."/>
            <person name="Hundley H."/>
            <person name="Shu S."/>
            <person name="Jenkins J."/>
            <person name="Grimwood J."/>
            <person name="Baten A."/>
        </authorList>
    </citation>
    <scope>NUCLEOTIDE SEQUENCE</scope>
    <source>
        <strain evidence="15">CV2-018</strain>
    </source>
</reference>
<organism evidence="15 16">
    <name type="scientific">Corymbia citriodora subsp. variegata</name>
    <dbReference type="NCBI Taxonomy" id="360336"/>
    <lineage>
        <taxon>Eukaryota</taxon>
        <taxon>Viridiplantae</taxon>
        <taxon>Streptophyta</taxon>
        <taxon>Embryophyta</taxon>
        <taxon>Tracheophyta</taxon>
        <taxon>Spermatophyta</taxon>
        <taxon>Magnoliopsida</taxon>
        <taxon>eudicotyledons</taxon>
        <taxon>Gunneridae</taxon>
        <taxon>Pentapetalae</taxon>
        <taxon>rosids</taxon>
        <taxon>malvids</taxon>
        <taxon>Myrtales</taxon>
        <taxon>Myrtaceae</taxon>
        <taxon>Myrtoideae</taxon>
        <taxon>Eucalypteae</taxon>
        <taxon>Corymbia</taxon>
    </lineage>
</organism>
<dbReference type="Pfam" id="PF13855">
    <property type="entry name" value="LRR_8"/>
    <property type="match status" value="3"/>
</dbReference>
<evidence type="ECO:0000256" key="13">
    <source>
        <dbReference type="SAM" id="SignalP"/>
    </source>
</evidence>
<dbReference type="InterPro" id="IPR001611">
    <property type="entry name" value="Leu-rich_rpt"/>
</dbReference>
<dbReference type="InterPro" id="IPR003591">
    <property type="entry name" value="Leu-rich_rpt_typical-subtyp"/>
</dbReference>
<evidence type="ECO:0000256" key="3">
    <source>
        <dbReference type="ARBA" id="ARBA00022475"/>
    </source>
</evidence>
<comment type="caution">
    <text evidence="15">The sequence shown here is derived from an EMBL/GenBank/DDBJ whole genome shotgun (WGS) entry which is preliminary data.</text>
</comment>
<feature type="domain" description="Leucine-rich repeat-containing N-terminal plant-type" evidence="14">
    <location>
        <begin position="30"/>
        <end position="82"/>
    </location>
</feature>
<dbReference type="FunFam" id="3.80.10.10:FF:000213">
    <property type="entry name" value="Tyrosine-sulfated glycopeptide receptor 1"/>
    <property type="match status" value="1"/>
</dbReference>
<accession>A0A8T0CHW9</accession>
<dbReference type="Pfam" id="PF08263">
    <property type="entry name" value="LRRNT_2"/>
    <property type="match status" value="1"/>
</dbReference>
<keyword evidence="16" id="KW-1185">Reference proteome</keyword>
<dbReference type="InterPro" id="IPR032675">
    <property type="entry name" value="LRR_dom_sf"/>
</dbReference>
<dbReference type="Proteomes" id="UP000806378">
    <property type="component" value="Unassembled WGS sequence"/>
</dbReference>
<dbReference type="EMBL" id="MU090938">
    <property type="protein sequence ID" value="KAF7847330.1"/>
    <property type="molecule type" value="Genomic_DNA"/>
</dbReference>
<dbReference type="Gene3D" id="3.80.10.10">
    <property type="entry name" value="Ribonuclease Inhibitor"/>
    <property type="match status" value="4"/>
</dbReference>
<evidence type="ECO:0000313" key="16">
    <source>
        <dbReference type="Proteomes" id="UP000806378"/>
    </source>
</evidence>
<keyword evidence="10" id="KW-0675">Receptor</keyword>
<comment type="subcellular location">
    <subcellularLocation>
        <location evidence="1">Cell membrane</location>
        <topology evidence="1">Single-pass type I membrane protein</topology>
    </subcellularLocation>
</comment>
<keyword evidence="4" id="KW-0433">Leucine-rich repeat</keyword>